<keyword evidence="2" id="KW-1185">Reference proteome</keyword>
<sequence length="93" mass="11003">MTSYSNRTTYPQNLGSDILLSKRHRKKHWHSDKYYYSVVGISNILYEEHQITTILSVRGVRALIHDYLIPRLSNHGKKSPMTFTCKLIWMYLS</sequence>
<dbReference type="AlphaFoldDB" id="A0A484KJ28"/>
<gene>
    <name evidence="1" type="ORF">CCAM_LOCUS6261</name>
</gene>
<reference evidence="1 2" key="1">
    <citation type="submission" date="2018-04" db="EMBL/GenBank/DDBJ databases">
        <authorList>
            <person name="Vogel A."/>
        </authorList>
    </citation>
    <scope>NUCLEOTIDE SEQUENCE [LARGE SCALE GENOMIC DNA]</scope>
</reference>
<dbReference type="EMBL" id="OOIL02000405">
    <property type="protein sequence ID" value="VFQ64485.1"/>
    <property type="molecule type" value="Genomic_DNA"/>
</dbReference>
<evidence type="ECO:0000313" key="1">
    <source>
        <dbReference type="EMBL" id="VFQ64485.1"/>
    </source>
</evidence>
<dbReference type="Proteomes" id="UP000595140">
    <property type="component" value="Unassembled WGS sequence"/>
</dbReference>
<organism evidence="1 2">
    <name type="scientific">Cuscuta campestris</name>
    <dbReference type="NCBI Taxonomy" id="132261"/>
    <lineage>
        <taxon>Eukaryota</taxon>
        <taxon>Viridiplantae</taxon>
        <taxon>Streptophyta</taxon>
        <taxon>Embryophyta</taxon>
        <taxon>Tracheophyta</taxon>
        <taxon>Spermatophyta</taxon>
        <taxon>Magnoliopsida</taxon>
        <taxon>eudicotyledons</taxon>
        <taxon>Gunneridae</taxon>
        <taxon>Pentapetalae</taxon>
        <taxon>asterids</taxon>
        <taxon>lamiids</taxon>
        <taxon>Solanales</taxon>
        <taxon>Convolvulaceae</taxon>
        <taxon>Cuscuteae</taxon>
        <taxon>Cuscuta</taxon>
        <taxon>Cuscuta subgen. Grammica</taxon>
        <taxon>Cuscuta sect. Cleistogrammica</taxon>
    </lineage>
</organism>
<proteinExistence type="predicted"/>
<protein>
    <submittedName>
        <fullName evidence="1">Uncharacterized protein</fullName>
    </submittedName>
</protein>
<name>A0A484KJ28_9ASTE</name>
<accession>A0A484KJ28</accession>
<evidence type="ECO:0000313" key="2">
    <source>
        <dbReference type="Proteomes" id="UP000595140"/>
    </source>
</evidence>